<proteinExistence type="inferred from homology"/>
<name>A0A316D4B8_9BACL</name>
<evidence type="ECO:0000259" key="5">
    <source>
        <dbReference type="PROSITE" id="PS50931"/>
    </source>
</evidence>
<protein>
    <submittedName>
        <fullName evidence="6">LysR family transcriptional repressor of citA</fullName>
    </submittedName>
</protein>
<comment type="similarity">
    <text evidence="1">Belongs to the LysR transcriptional regulatory family.</text>
</comment>
<dbReference type="GO" id="GO:0003700">
    <property type="term" value="F:DNA-binding transcription factor activity"/>
    <property type="evidence" value="ECO:0007669"/>
    <property type="project" value="InterPro"/>
</dbReference>
<dbReference type="SUPFAM" id="SSF53850">
    <property type="entry name" value="Periplasmic binding protein-like II"/>
    <property type="match status" value="1"/>
</dbReference>
<keyword evidence="4" id="KW-0804">Transcription</keyword>
<keyword evidence="7" id="KW-1185">Reference proteome</keyword>
<evidence type="ECO:0000256" key="2">
    <source>
        <dbReference type="ARBA" id="ARBA00023015"/>
    </source>
</evidence>
<dbReference type="PANTHER" id="PTHR30126">
    <property type="entry name" value="HTH-TYPE TRANSCRIPTIONAL REGULATOR"/>
    <property type="match status" value="1"/>
</dbReference>
<dbReference type="Pfam" id="PF00126">
    <property type="entry name" value="HTH_1"/>
    <property type="match status" value="1"/>
</dbReference>
<dbReference type="InterPro" id="IPR000847">
    <property type="entry name" value="LysR_HTH_N"/>
</dbReference>
<dbReference type="Gene3D" id="1.10.10.10">
    <property type="entry name" value="Winged helix-like DNA-binding domain superfamily/Winged helix DNA-binding domain"/>
    <property type="match status" value="1"/>
</dbReference>
<evidence type="ECO:0000256" key="1">
    <source>
        <dbReference type="ARBA" id="ARBA00009437"/>
    </source>
</evidence>
<accession>A0A316D4B8</accession>
<dbReference type="Pfam" id="PF03466">
    <property type="entry name" value="LysR_substrate"/>
    <property type="match status" value="1"/>
</dbReference>
<dbReference type="Proteomes" id="UP000245634">
    <property type="component" value="Unassembled WGS sequence"/>
</dbReference>
<keyword evidence="3" id="KW-0238">DNA-binding</keyword>
<sequence>MDVKLLRTFEMMAKELNFHRTAERLFLAQPTVSVHIRQLEEQVGYQLFERAGRKVRLTAAGERFLLHSQRILEAHDEALSDLARWKAGYDDRLDLLLSPLCAEHILPPLWKQFTTLHPNVEIRIYTTRSPSVGPGIAAGRSHVGFGLLPSQHPDTETRMLTDDDVILVAPNTIDTTHTDYWEVLVDHPLLTMNHPDYWDLILHQLHDTQAPIRPMPVNQIHITRKLIIEGLGVSFLPRMAVVDDLRAGRLVEVETPDLRLPRAFTYVITPRHKELPRAAQDFLALLAWKPSTS</sequence>
<dbReference type="GO" id="GO:0000976">
    <property type="term" value="F:transcription cis-regulatory region binding"/>
    <property type="evidence" value="ECO:0007669"/>
    <property type="project" value="TreeGrafter"/>
</dbReference>
<dbReference type="Gene3D" id="3.40.190.290">
    <property type="match status" value="1"/>
</dbReference>
<evidence type="ECO:0000256" key="3">
    <source>
        <dbReference type="ARBA" id="ARBA00023125"/>
    </source>
</evidence>
<gene>
    <name evidence="6" type="ORF">C7459_12826</name>
</gene>
<evidence type="ECO:0000256" key="4">
    <source>
        <dbReference type="ARBA" id="ARBA00023163"/>
    </source>
</evidence>
<dbReference type="PROSITE" id="PS50931">
    <property type="entry name" value="HTH_LYSR"/>
    <property type="match status" value="1"/>
</dbReference>
<dbReference type="FunFam" id="1.10.10.10:FF:000001">
    <property type="entry name" value="LysR family transcriptional regulator"/>
    <property type="match status" value="1"/>
</dbReference>
<reference evidence="6 7" key="1">
    <citation type="submission" date="2018-05" db="EMBL/GenBank/DDBJ databases">
        <title>Genomic Encyclopedia of Type Strains, Phase IV (KMG-IV): sequencing the most valuable type-strain genomes for metagenomic binning, comparative biology and taxonomic classification.</title>
        <authorList>
            <person name="Goeker M."/>
        </authorList>
    </citation>
    <scope>NUCLEOTIDE SEQUENCE [LARGE SCALE GENOMIC DNA]</scope>
    <source>
        <strain evidence="6 7">DSM 18773</strain>
    </source>
</reference>
<dbReference type="PANTHER" id="PTHR30126:SF64">
    <property type="entry name" value="HTH-TYPE TRANSCRIPTIONAL REGULATOR CITR"/>
    <property type="match status" value="1"/>
</dbReference>
<dbReference type="PRINTS" id="PR00039">
    <property type="entry name" value="HTHLYSR"/>
</dbReference>
<evidence type="ECO:0000313" key="7">
    <source>
        <dbReference type="Proteomes" id="UP000245634"/>
    </source>
</evidence>
<dbReference type="RefSeq" id="WP_109691344.1">
    <property type="nucleotide sequence ID" value="NZ_QGGL01000028.1"/>
</dbReference>
<dbReference type="EMBL" id="QGGL01000028">
    <property type="protein sequence ID" value="PWK05055.1"/>
    <property type="molecule type" value="Genomic_DNA"/>
</dbReference>
<dbReference type="InterPro" id="IPR036388">
    <property type="entry name" value="WH-like_DNA-bd_sf"/>
</dbReference>
<comment type="caution">
    <text evidence="6">The sequence shown here is derived from an EMBL/GenBank/DDBJ whole genome shotgun (WGS) entry which is preliminary data.</text>
</comment>
<dbReference type="OrthoDB" id="9803735at2"/>
<evidence type="ECO:0000313" key="6">
    <source>
        <dbReference type="EMBL" id="PWK05055.1"/>
    </source>
</evidence>
<dbReference type="AlphaFoldDB" id="A0A316D4B8"/>
<feature type="domain" description="HTH lysR-type" evidence="5">
    <location>
        <begin position="1"/>
        <end position="58"/>
    </location>
</feature>
<keyword evidence="2" id="KW-0805">Transcription regulation</keyword>
<dbReference type="InterPro" id="IPR036390">
    <property type="entry name" value="WH_DNA-bd_sf"/>
</dbReference>
<organism evidence="6 7">
    <name type="scientific">Tumebacillus permanentifrigoris</name>
    <dbReference type="NCBI Taxonomy" id="378543"/>
    <lineage>
        <taxon>Bacteria</taxon>
        <taxon>Bacillati</taxon>
        <taxon>Bacillota</taxon>
        <taxon>Bacilli</taxon>
        <taxon>Bacillales</taxon>
        <taxon>Alicyclobacillaceae</taxon>
        <taxon>Tumebacillus</taxon>
    </lineage>
</organism>
<dbReference type="SUPFAM" id="SSF46785">
    <property type="entry name" value="Winged helix' DNA-binding domain"/>
    <property type="match status" value="1"/>
</dbReference>
<dbReference type="InterPro" id="IPR005119">
    <property type="entry name" value="LysR_subst-bd"/>
</dbReference>
<dbReference type="CDD" id="cd05466">
    <property type="entry name" value="PBP2_LTTR_substrate"/>
    <property type="match status" value="1"/>
</dbReference>